<sequence>MVAVMQTAQLDKDLPTPFGRVTTVLIWVVLLTLAWSLPVLDYVRTAQERQKVESGFYYTPKMPAEWYVQRSEP</sequence>
<dbReference type="Proteomes" id="UP000001591">
    <property type="component" value="Chromosome"/>
</dbReference>
<reference evidence="2 3" key="1">
    <citation type="journal article" date="2010" name="BMC Genomics">
        <title>Metabolic flexibility revealed in the genome of the cyst-forming alpha-1 proteobacterium Rhodospirillum centenum.</title>
        <authorList>
            <person name="Lu Y.K."/>
            <person name="Marden J."/>
            <person name="Han M."/>
            <person name="Swingley W.D."/>
            <person name="Mastrian S.D."/>
            <person name="Chowdhury S.R."/>
            <person name="Hao J."/>
            <person name="Helmy T."/>
            <person name="Kim S."/>
            <person name="Kurdoglu A.A."/>
            <person name="Matthies H.J."/>
            <person name="Rollo D."/>
            <person name="Stothard P."/>
            <person name="Blankenship R.E."/>
            <person name="Bauer C.E."/>
            <person name="Touchman J.W."/>
        </authorList>
    </citation>
    <scope>NUCLEOTIDE SEQUENCE [LARGE SCALE GENOMIC DNA]</scope>
    <source>
        <strain evidence="3">ATCC 51521 / SW</strain>
    </source>
</reference>
<evidence type="ECO:0000313" key="3">
    <source>
        <dbReference type="Proteomes" id="UP000001591"/>
    </source>
</evidence>
<keyword evidence="1" id="KW-1133">Transmembrane helix</keyword>
<dbReference type="KEGG" id="rce:RC1_1603"/>
<keyword evidence="1" id="KW-0812">Transmembrane</keyword>
<accession>B6INA8</accession>
<dbReference type="EMBL" id="CP000613">
    <property type="protein sequence ID" value="ACI99005.1"/>
    <property type="molecule type" value="Genomic_DNA"/>
</dbReference>
<keyword evidence="3" id="KW-1185">Reference proteome</keyword>
<protein>
    <submittedName>
        <fullName evidence="2">Uncharacterized protein</fullName>
    </submittedName>
</protein>
<dbReference type="HOGENOM" id="CLU_2702366_0_0_5"/>
<evidence type="ECO:0000256" key="1">
    <source>
        <dbReference type="SAM" id="Phobius"/>
    </source>
</evidence>
<feature type="transmembrane region" description="Helical" evidence="1">
    <location>
        <begin position="24"/>
        <end position="43"/>
    </location>
</feature>
<gene>
    <name evidence="2" type="ordered locus">RC1_1603</name>
</gene>
<evidence type="ECO:0000313" key="2">
    <source>
        <dbReference type="EMBL" id="ACI99005.1"/>
    </source>
</evidence>
<proteinExistence type="predicted"/>
<name>B6INA8_RHOCS</name>
<dbReference type="STRING" id="414684.RC1_1603"/>
<dbReference type="AlphaFoldDB" id="B6INA8"/>
<organism evidence="2 3">
    <name type="scientific">Rhodospirillum centenum (strain ATCC 51521 / SW)</name>
    <dbReference type="NCBI Taxonomy" id="414684"/>
    <lineage>
        <taxon>Bacteria</taxon>
        <taxon>Pseudomonadati</taxon>
        <taxon>Pseudomonadota</taxon>
        <taxon>Alphaproteobacteria</taxon>
        <taxon>Rhodospirillales</taxon>
        <taxon>Rhodospirillaceae</taxon>
        <taxon>Rhodospirillum</taxon>
    </lineage>
</organism>
<keyword evidence="1" id="KW-0472">Membrane</keyword>